<evidence type="ECO:0000313" key="3">
    <source>
        <dbReference type="Proteomes" id="UP000198862"/>
    </source>
</evidence>
<dbReference type="SUPFAM" id="SSF54001">
    <property type="entry name" value="Cysteine proteinases"/>
    <property type="match status" value="1"/>
</dbReference>
<dbReference type="EMBL" id="FOLO01000036">
    <property type="protein sequence ID" value="SFD15079.1"/>
    <property type="molecule type" value="Genomic_DNA"/>
</dbReference>
<dbReference type="STRING" id="1123010.SAMN02745724_03676"/>
<proteinExistence type="predicted"/>
<dbReference type="Gene3D" id="2.60.40.3140">
    <property type="match status" value="1"/>
</dbReference>
<dbReference type="InterPro" id="IPR024618">
    <property type="entry name" value="DUF3857"/>
</dbReference>
<accession>A0A1I1PZ34</accession>
<dbReference type="OrthoDB" id="8595007at2"/>
<dbReference type="RefSeq" id="WP_091987938.1">
    <property type="nucleotide sequence ID" value="NZ_FOLO01000036.1"/>
</dbReference>
<keyword evidence="3" id="KW-1185">Reference proteome</keyword>
<reference evidence="2 3" key="1">
    <citation type="submission" date="2016-10" db="EMBL/GenBank/DDBJ databases">
        <authorList>
            <person name="de Groot N.N."/>
        </authorList>
    </citation>
    <scope>NUCLEOTIDE SEQUENCE [LARGE SCALE GENOMIC DNA]</scope>
    <source>
        <strain evidence="2 3">DSM 6059</strain>
    </source>
</reference>
<dbReference type="AlphaFoldDB" id="A0A1I1PZ34"/>
<dbReference type="InterPro" id="IPR038765">
    <property type="entry name" value="Papain-like_cys_pep_sf"/>
</dbReference>
<protein>
    <recommendedName>
        <fullName evidence="1">DUF3857 domain-containing protein</fullName>
    </recommendedName>
</protein>
<gene>
    <name evidence="2" type="ORF">SAMN02745724_03676</name>
</gene>
<dbReference type="Gene3D" id="3.10.620.30">
    <property type="match status" value="1"/>
</dbReference>
<name>A0A1I1PZ34_9GAMM</name>
<dbReference type="Pfam" id="PF12969">
    <property type="entry name" value="DUF3857"/>
    <property type="match status" value="1"/>
</dbReference>
<organism evidence="2 3">
    <name type="scientific">Pseudoalteromonas denitrificans DSM 6059</name>
    <dbReference type="NCBI Taxonomy" id="1123010"/>
    <lineage>
        <taxon>Bacteria</taxon>
        <taxon>Pseudomonadati</taxon>
        <taxon>Pseudomonadota</taxon>
        <taxon>Gammaproteobacteria</taxon>
        <taxon>Alteromonadales</taxon>
        <taxon>Pseudoalteromonadaceae</taxon>
        <taxon>Pseudoalteromonas</taxon>
    </lineage>
</organism>
<evidence type="ECO:0000259" key="1">
    <source>
        <dbReference type="Pfam" id="PF12969"/>
    </source>
</evidence>
<dbReference type="Proteomes" id="UP000198862">
    <property type="component" value="Unassembled WGS sequence"/>
</dbReference>
<feature type="domain" description="DUF3857" evidence="1">
    <location>
        <begin position="75"/>
        <end position="240"/>
    </location>
</feature>
<evidence type="ECO:0000313" key="2">
    <source>
        <dbReference type="EMBL" id="SFD15079.1"/>
    </source>
</evidence>
<sequence length="681" mass="78200">MLRFKDSWNFIMLGLVCLLATGLAQGQINSIKPKVHIVQTPDWIVPQDVDLLNVKGLRAPSHYYLIDSQVKTTESQQAYTRYVFSLTDPSAIASQSNIRIRFSPAYQTLNIHEIKVIRDNRNIYTLKSKDIQVINVENQQKQNIYSGDVEALILLDNIREGDVVDYSFTIIGKNPILGDKFSWFASLASNIAVDLIHVNVDMPIDRVLQFEIKGVEAEIIKDSTSDRRRYQISQFNTPAVVEEDSLPDWYDPYPSIQFSEYESWEQVSNWANDLFDVKGDFSEDLQQFITELKALEVDEAINKAIHFSQDKVRYLGLEFGLNSHKPHAPNDVFDKRYGDCKDKTLLLVTLLKQIGVKAYPALVSSTSKGHVSDYLPTHAVFDHVIVQIEYKNKVYWIDPTITHQSDYLESKFQPNYGEALLLNHQAGGITLFKDRVGSESEISITENLIAPDYFSAVQWKIKTVAKGNKADNLRYRIKVHGKQKLVNQYLNYYAKVYPDIEQLDGMIFEDDKVNNVITLFESYLLPEFWALNKNNQAEFTLFADNSNQYVVLPHMIKRKQPLYVYGPISSKHKVTLQLPEHVNFNVEDLSSKHEDEYIYFSSTLSYDNRKLTVENIYRSKNDTVHVSDVPQHISLLKKISNKMSYSNGISNVTQDPGYKSMKNLMTTLKTYQSAKIIKQGL</sequence>